<dbReference type="eggNOG" id="ENOG502Z933">
    <property type="taxonomic scope" value="Bacteria"/>
</dbReference>
<dbReference type="Proteomes" id="UP000006201">
    <property type="component" value="Unassembled WGS sequence"/>
</dbReference>
<reference evidence="2 3" key="1">
    <citation type="submission" date="2006-02" db="EMBL/GenBank/DDBJ databases">
        <authorList>
            <person name="Moran M.A."/>
            <person name="Kjelleberg S."/>
            <person name="Egan S."/>
            <person name="Saunders N."/>
            <person name="Thomas T."/>
            <person name="Ferriera S."/>
            <person name="Johnson J."/>
            <person name="Kravitz S."/>
            <person name="Halpern A."/>
            <person name="Remington K."/>
            <person name="Beeson K."/>
            <person name="Tran B."/>
            <person name="Rogers Y.-H."/>
            <person name="Friedman R."/>
            <person name="Venter J.C."/>
        </authorList>
    </citation>
    <scope>NUCLEOTIDE SEQUENCE [LARGE SCALE GENOMIC DNA]</scope>
    <source>
        <strain evidence="2 3">D2</strain>
    </source>
</reference>
<accession>A4CCX2</accession>
<comment type="caution">
    <text evidence="2">The sequence shown here is derived from an EMBL/GenBank/DDBJ whole genome shotgun (WGS) entry which is preliminary data.</text>
</comment>
<dbReference type="InterPro" id="IPR045374">
    <property type="entry name" value="Cas5fv_helical"/>
</dbReference>
<dbReference type="RefSeq" id="WP_009838677.1">
    <property type="nucleotide sequence ID" value="NZ_AAOH01000006.1"/>
</dbReference>
<dbReference type="CDD" id="cd21143">
    <property type="entry name" value="Cas5fv"/>
    <property type="match status" value="1"/>
</dbReference>
<dbReference type="AlphaFoldDB" id="A4CCX2"/>
<dbReference type="HOGENOM" id="CLU_826238_0_0_6"/>
<dbReference type="InterPro" id="IPR047583">
    <property type="entry name" value="Cas5fv"/>
</dbReference>
<name>A4CCX2_9GAMM</name>
<evidence type="ECO:0000259" key="1">
    <source>
        <dbReference type="Pfam" id="PF20158"/>
    </source>
</evidence>
<evidence type="ECO:0000313" key="3">
    <source>
        <dbReference type="Proteomes" id="UP000006201"/>
    </source>
</evidence>
<evidence type="ECO:0000313" key="2">
    <source>
        <dbReference type="EMBL" id="EAR27415.1"/>
    </source>
</evidence>
<feature type="domain" description="Cas5fv helical" evidence="1">
    <location>
        <begin position="110"/>
        <end position="266"/>
    </location>
</feature>
<keyword evidence="3" id="KW-1185">Reference proteome</keyword>
<organism evidence="2 3">
    <name type="scientific">Pseudoalteromonas tunicata D2</name>
    <dbReference type="NCBI Taxonomy" id="87626"/>
    <lineage>
        <taxon>Bacteria</taxon>
        <taxon>Pseudomonadati</taxon>
        <taxon>Pseudomonadota</taxon>
        <taxon>Gammaproteobacteria</taxon>
        <taxon>Alteromonadales</taxon>
        <taxon>Pseudoalteromonadaceae</taxon>
        <taxon>Pseudoalteromonas</taxon>
    </lineage>
</organism>
<dbReference type="STRING" id="87626.PTD2_15287"/>
<sequence>MRITIDYDSCWRNSFLGGSNNEPLPKKGREFLGSMTSLKTEGNFKVCENTLDTVMGLLNRLIGDQRKLYQARSKMYEGTYYFEDLESNVTFIDKPQLTNEMTFIRNMNGSTDQNSFTGMIKVTDPVFTSNYSSKFWGVLSLDLSTLCNFIVDDVMEEESIQLDPLSIISRLESLNKEKPLENEGSVEKIVETLRSVYPDIEYFNKKGQVVTISLYCSALYLQLSRLEKQYDMSSAKTKVGGISGISKRGFTKKDFMDRYTTGPKKTIWGNPFIKKEKIKGQGEVTSMMTKASGQLEIIIDVDREKGLEIKNLIECAGVSSFYLGKKGLAYVSSIRV</sequence>
<gene>
    <name evidence="2" type="ORF">PTD2_15287</name>
</gene>
<protein>
    <recommendedName>
        <fullName evidence="1">Cas5fv helical domain-containing protein</fullName>
    </recommendedName>
</protein>
<proteinExistence type="predicted"/>
<dbReference type="Pfam" id="PF20158">
    <property type="entry name" value="Cas5fv_helical"/>
    <property type="match status" value="1"/>
</dbReference>
<dbReference type="OrthoDB" id="8549952at2"/>
<dbReference type="EMBL" id="AAOH01000006">
    <property type="protein sequence ID" value="EAR27415.1"/>
    <property type="molecule type" value="Genomic_DNA"/>
</dbReference>